<dbReference type="EMBL" id="CAJNOT010000677">
    <property type="protein sequence ID" value="CAF1053122.1"/>
    <property type="molecule type" value="Genomic_DNA"/>
</dbReference>
<feature type="coiled-coil region" evidence="1">
    <location>
        <begin position="114"/>
        <end position="148"/>
    </location>
</feature>
<organism evidence="2 4">
    <name type="scientific">Rotaria sordida</name>
    <dbReference type="NCBI Taxonomy" id="392033"/>
    <lineage>
        <taxon>Eukaryota</taxon>
        <taxon>Metazoa</taxon>
        <taxon>Spiralia</taxon>
        <taxon>Gnathifera</taxon>
        <taxon>Rotifera</taxon>
        <taxon>Eurotatoria</taxon>
        <taxon>Bdelloidea</taxon>
        <taxon>Philodinida</taxon>
        <taxon>Philodinidae</taxon>
        <taxon>Rotaria</taxon>
    </lineage>
</organism>
<evidence type="ECO:0000313" key="4">
    <source>
        <dbReference type="Proteomes" id="UP000663864"/>
    </source>
</evidence>
<sequence>MASSTASSKVLCVVCNKGKGSFKCEGCSRMFCPKHSNDHRNELSKQLEEIVVSHDLIQQTLIQQIEDPQQRPLLKKINQWEQESIVKIRKAAEEARNKLLITTTEHTTNIKLKLKKLSNELRQGQEDNDFIETDLQQWTQKLEELKKELHNPTSVAIQEDSTPLITKIRIDCEDTPDVFERVCGNAQIKENGCLIAKGNSNGHTEIRGQSEYNIGRHKFSFRIEQLPSAGWIFFGIISKSEPMKVFSYSSPSNYGWATQNQIYAGGQCRYEQSSDASQNDTIILLINCDQRTIELKNERINRVMQMSIDINRCPFPWQFHLNLYAANTHVRLLSSFN</sequence>
<evidence type="ECO:0000313" key="2">
    <source>
        <dbReference type="EMBL" id="CAF1053122.1"/>
    </source>
</evidence>
<gene>
    <name evidence="3" type="ORF">JBS370_LOCUS26752</name>
    <name evidence="2" type="ORF">ZHD862_LOCUS15161</name>
</gene>
<dbReference type="Proteomes" id="UP000663836">
    <property type="component" value="Unassembled WGS sequence"/>
</dbReference>
<comment type="caution">
    <text evidence="2">The sequence shown here is derived from an EMBL/GenBank/DDBJ whole genome shotgun (WGS) entry which is preliminary data.</text>
</comment>
<protein>
    <recommendedName>
        <fullName evidence="5">B30.2/SPRY domain-containing protein</fullName>
    </recommendedName>
</protein>
<accession>A0A814KL81</accession>
<dbReference type="AlphaFoldDB" id="A0A814KL81"/>
<keyword evidence="1" id="KW-0175">Coiled coil</keyword>
<dbReference type="Gene3D" id="2.60.120.920">
    <property type="match status" value="1"/>
</dbReference>
<evidence type="ECO:0008006" key="5">
    <source>
        <dbReference type="Google" id="ProtNLM"/>
    </source>
</evidence>
<dbReference type="InterPro" id="IPR013320">
    <property type="entry name" value="ConA-like_dom_sf"/>
</dbReference>
<dbReference type="Proteomes" id="UP000663864">
    <property type="component" value="Unassembled WGS sequence"/>
</dbReference>
<name>A0A814KL81_9BILA</name>
<evidence type="ECO:0000313" key="3">
    <source>
        <dbReference type="EMBL" id="CAF4009479.1"/>
    </source>
</evidence>
<dbReference type="SUPFAM" id="SSF49899">
    <property type="entry name" value="Concanavalin A-like lectins/glucanases"/>
    <property type="match status" value="1"/>
</dbReference>
<dbReference type="InterPro" id="IPR043136">
    <property type="entry name" value="B30.2/SPRY_sf"/>
</dbReference>
<reference evidence="2" key="1">
    <citation type="submission" date="2021-02" db="EMBL/GenBank/DDBJ databases">
        <authorList>
            <person name="Nowell W R."/>
        </authorList>
    </citation>
    <scope>NUCLEOTIDE SEQUENCE</scope>
</reference>
<evidence type="ECO:0000256" key="1">
    <source>
        <dbReference type="SAM" id="Coils"/>
    </source>
</evidence>
<proteinExistence type="predicted"/>
<dbReference type="EMBL" id="CAJOBD010004813">
    <property type="protein sequence ID" value="CAF4009479.1"/>
    <property type="molecule type" value="Genomic_DNA"/>
</dbReference>